<dbReference type="AlphaFoldDB" id="A0A8S3TCY3"/>
<reference evidence="2" key="1">
    <citation type="submission" date="2021-03" db="EMBL/GenBank/DDBJ databases">
        <authorList>
            <person name="Bekaert M."/>
        </authorList>
    </citation>
    <scope>NUCLEOTIDE SEQUENCE</scope>
</reference>
<dbReference type="OrthoDB" id="6080610at2759"/>
<feature type="compositionally biased region" description="Polar residues" evidence="1">
    <location>
        <begin position="258"/>
        <end position="271"/>
    </location>
</feature>
<protein>
    <submittedName>
        <fullName evidence="2">Uncharacterized protein</fullName>
    </submittedName>
</protein>
<accession>A0A8S3TCY3</accession>
<evidence type="ECO:0000313" key="2">
    <source>
        <dbReference type="EMBL" id="CAG2231586.1"/>
    </source>
</evidence>
<feature type="compositionally biased region" description="Acidic residues" evidence="1">
    <location>
        <begin position="273"/>
        <end position="293"/>
    </location>
</feature>
<name>A0A8S3TCY3_MYTED</name>
<feature type="compositionally biased region" description="Basic residues" evidence="1">
    <location>
        <begin position="378"/>
        <end position="387"/>
    </location>
</feature>
<feature type="compositionally biased region" description="Basic and acidic residues" evidence="1">
    <location>
        <begin position="329"/>
        <end position="343"/>
    </location>
</feature>
<evidence type="ECO:0000256" key="1">
    <source>
        <dbReference type="SAM" id="MobiDB-lite"/>
    </source>
</evidence>
<keyword evidence="3" id="KW-1185">Reference proteome</keyword>
<feature type="region of interest" description="Disordered" evidence="1">
    <location>
        <begin position="318"/>
        <end position="387"/>
    </location>
</feature>
<dbReference type="Proteomes" id="UP000683360">
    <property type="component" value="Unassembled WGS sequence"/>
</dbReference>
<evidence type="ECO:0000313" key="3">
    <source>
        <dbReference type="Proteomes" id="UP000683360"/>
    </source>
</evidence>
<proteinExistence type="predicted"/>
<gene>
    <name evidence="2" type="ORF">MEDL_44370</name>
</gene>
<feature type="region of interest" description="Disordered" evidence="1">
    <location>
        <begin position="258"/>
        <end position="298"/>
    </location>
</feature>
<comment type="caution">
    <text evidence="2">The sequence shown here is derived from an EMBL/GenBank/DDBJ whole genome shotgun (WGS) entry which is preliminary data.</text>
</comment>
<sequence length="387" mass="45053">MMAVRFHENNVRNDSKVLRRPFSMSVLIHELLFTHRDYKLHKRINPTFGRFPPRRLARLQGLSLQGPPADQDTLRRYNSEYVIREDKHSEHLQSSRKLRSSWSNITSGSIISRKNKNHVIHGDTTDNLQDVRFFAELVKPLQYRLRTHEKEEKEKILFPSKYGFHQRSHSPTFRRLLEATEKLKIISQHETVKTLLKQNANINEKKVVSLIKPDPEIVKEKAELFDSVTPKTPDVTARTEKKKHTTFITDEVIDNKDNTTISDFPDNITTISEEPEVEDVSDIDSEDEDDEKEDHDNSFKVDFKVDDSHAELHLFLPKISSGNKSAKTNRTDDFDESSNKTDRTGPIVLPSIKVDSIHQIKSYQNPPGRKLKRQETFRKKKKKQLKG</sequence>
<organism evidence="2 3">
    <name type="scientific">Mytilus edulis</name>
    <name type="common">Blue mussel</name>
    <dbReference type="NCBI Taxonomy" id="6550"/>
    <lineage>
        <taxon>Eukaryota</taxon>
        <taxon>Metazoa</taxon>
        <taxon>Spiralia</taxon>
        <taxon>Lophotrochozoa</taxon>
        <taxon>Mollusca</taxon>
        <taxon>Bivalvia</taxon>
        <taxon>Autobranchia</taxon>
        <taxon>Pteriomorphia</taxon>
        <taxon>Mytilida</taxon>
        <taxon>Mytiloidea</taxon>
        <taxon>Mytilidae</taxon>
        <taxon>Mytilinae</taxon>
        <taxon>Mytilus</taxon>
    </lineage>
</organism>
<dbReference type="EMBL" id="CAJPWZ010002149">
    <property type="protein sequence ID" value="CAG2231586.1"/>
    <property type="molecule type" value="Genomic_DNA"/>
</dbReference>